<protein>
    <submittedName>
        <fullName evidence="2">Uncharacterized protein</fullName>
    </submittedName>
</protein>
<evidence type="ECO:0000313" key="3">
    <source>
        <dbReference type="Proteomes" id="UP000323876"/>
    </source>
</evidence>
<comment type="caution">
    <text evidence="2">The sequence shown here is derived from an EMBL/GenBank/DDBJ whole genome shotgun (WGS) entry which is preliminary data.</text>
</comment>
<dbReference type="AlphaFoldDB" id="A0A5N0EG79"/>
<name>A0A5N0EG79_9NOCA</name>
<dbReference type="OrthoDB" id="9994504at2"/>
<evidence type="ECO:0000256" key="1">
    <source>
        <dbReference type="SAM" id="MobiDB-lite"/>
    </source>
</evidence>
<evidence type="ECO:0000313" key="2">
    <source>
        <dbReference type="EMBL" id="KAA8887589.1"/>
    </source>
</evidence>
<gene>
    <name evidence="2" type="ORF">F3087_18165</name>
</gene>
<feature type="region of interest" description="Disordered" evidence="1">
    <location>
        <begin position="455"/>
        <end position="480"/>
    </location>
</feature>
<keyword evidence="3" id="KW-1185">Reference proteome</keyword>
<dbReference type="EMBL" id="VXLC01000006">
    <property type="protein sequence ID" value="KAA8887589.1"/>
    <property type="molecule type" value="Genomic_DNA"/>
</dbReference>
<dbReference type="RefSeq" id="WP_150403159.1">
    <property type="nucleotide sequence ID" value="NZ_VXLC01000006.1"/>
</dbReference>
<sequence length="1167" mass="121000">MSAEWASAGAELDLTLDLDTATYTALRVEFLAMTAAAQRASGQSKAVVVKRCAGRPGKQTVYNYAGGSGYLSFPKPDLLQRYLESCNLPADQVQFAVDRCARIRRKHPEAGKPGPRRAPTPPIEERSAAELGRTAGTDLPGESGLPGIDVPSDSDLPGTDLPGDSRLPITDLPGGSRLPGMDVPGDGDLPSGGPRSVRDLPSAGLSNIRDLPSEGRLPSIDVPGASGLPRTGLPGVGGLPRTGLPGVRGRSGDSRLPRIDVPSVGGLSRTGLPGVRDLSGDSRVPSADVSGDGGLPSIDVSGGSGLPGIDVSGGSDLPRTGPPSVRDLPGVRGRSGDSRLPSADVQGDGGLPGIDVPGGGGLSRTGLPGVRGLSGDSRLPGIDVSGDGDLPRSGPPSVRDLLGVRGLPLSAQSAGWAGRWRGLVRLVAPRRIVAAVDGAGEPRFVTPLPSTWYGSRASEPWQPSKHALTGAQSRESADRRWVGSELRDSGVRVTPGRLALRIVRAELENAWPRDECNAMDLVRKAYRTLGITLRTRAGEESGVPVPLEQAAPGDILTLVDGRKGLYVGGGWALLLAPAADGANLHGIRHDQIATAHRINWESVPLTRRPPGWGGVWPNVNWIVLSGRPAPINSMGIAPGAADAVPHYAGAGQRQADEGHRPASTVAAGELSASTEAIAARHGQTDEGHRPALTVAGGELPTSTEAIAVRHWQADGVHCPASTVAGGELPASTEVIVASGGQSDVGYRPASTVVAGELPASAEAIIARCGQSDDGYRPALTVAGGELLTSTEAIAAGHWQADDGHCPASAEVIVARNGQADDGHQSAATVVAGEPSTSTDAIVARYWQADDGYRPASTLVAGELFASTEAMVARHGQADDGRRSASTVAGESPSSTEVIVAQYEQLVHTVAEQVEAAGRAAEPGLAALRAIGALMFPYVGPQVWLVREAFKAVDLPLSECIRFELPIMAVALRHVALRPGDIVFTESGVLGFYGEHGELVYLGPAGSPATSALSPALYVAAWRVSAVPAHAGYGLTSQVEVVEHDGAGRLVRICSAGERRSGRHCRCPETDEVMAMVMAVLKRARECAVPMPLTERELLTAAIRSGIQFPDTTAWDPAHKPVFPRDTRLTTAPDALPRSSATAAQQLVARLATAPASRWSRRPRPGVA</sequence>
<accession>A0A5N0EG79</accession>
<proteinExistence type="predicted"/>
<feature type="compositionally biased region" description="Gly residues" evidence="1">
    <location>
        <begin position="347"/>
        <end position="363"/>
    </location>
</feature>
<feature type="region of interest" description="Disordered" evidence="1">
    <location>
        <begin position="134"/>
        <end position="397"/>
    </location>
</feature>
<organism evidence="2 3">
    <name type="scientific">Nocardia colli</name>
    <dbReference type="NCBI Taxonomy" id="2545717"/>
    <lineage>
        <taxon>Bacteria</taxon>
        <taxon>Bacillati</taxon>
        <taxon>Actinomycetota</taxon>
        <taxon>Actinomycetes</taxon>
        <taxon>Mycobacteriales</taxon>
        <taxon>Nocardiaceae</taxon>
        <taxon>Nocardia</taxon>
    </lineage>
</organism>
<reference evidence="2 3" key="1">
    <citation type="submission" date="2019-09" db="EMBL/GenBank/DDBJ databases">
        <authorList>
            <person name="Wang X."/>
        </authorList>
    </citation>
    <scope>NUCLEOTIDE SEQUENCE [LARGE SCALE GENOMIC DNA]</scope>
    <source>
        <strain evidence="2 3">CICC 11023</strain>
    </source>
</reference>
<dbReference type="Proteomes" id="UP000323876">
    <property type="component" value="Unassembled WGS sequence"/>
</dbReference>